<dbReference type="PANTHER" id="PTHR14060:SF4">
    <property type="entry name" value="T-CELL LEUKEMIA_LYMPHOMA PROTEIN 1A"/>
    <property type="match status" value="1"/>
</dbReference>
<name>S7N4G3_MYOBR</name>
<sequence length="112" mass="13001">MAELPLNVPLTSHPIYLRIRGPSVYEDENQRTWLHVVMDTGGDLQVQLRQGDYPSGYNGIPTRLLTSSTMPLMWTLHLGNQYVDSMGRFWRIVHHVKEDDMEEMILELMDDS</sequence>
<organism evidence="2 3">
    <name type="scientific">Myotis brandtii</name>
    <name type="common">Brandt's bat</name>
    <dbReference type="NCBI Taxonomy" id="109478"/>
    <lineage>
        <taxon>Eukaryota</taxon>
        <taxon>Metazoa</taxon>
        <taxon>Chordata</taxon>
        <taxon>Craniata</taxon>
        <taxon>Vertebrata</taxon>
        <taxon>Euteleostomi</taxon>
        <taxon>Mammalia</taxon>
        <taxon>Eutheria</taxon>
        <taxon>Laurasiatheria</taxon>
        <taxon>Chiroptera</taxon>
        <taxon>Yangochiroptera</taxon>
        <taxon>Vespertilionidae</taxon>
        <taxon>Myotis</taxon>
    </lineage>
</organism>
<keyword evidence="3" id="KW-1185">Reference proteome</keyword>
<comment type="similarity">
    <text evidence="1">Belongs to the TCL1 family.</text>
</comment>
<proteinExistence type="inferred from homology"/>
<evidence type="ECO:0000313" key="2">
    <source>
        <dbReference type="EMBL" id="EPQ11919.1"/>
    </source>
</evidence>
<dbReference type="SUPFAM" id="SSF50904">
    <property type="entry name" value="Oncogene products"/>
    <property type="match status" value="1"/>
</dbReference>
<reference evidence="2 3" key="1">
    <citation type="journal article" date="2013" name="Nat. Commun.">
        <title>Genome analysis reveals insights into physiology and longevity of the Brandt's bat Myotis brandtii.</title>
        <authorList>
            <person name="Seim I."/>
            <person name="Fang X."/>
            <person name="Xiong Z."/>
            <person name="Lobanov A.V."/>
            <person name="Huang Z."/>
            <person name="Ma S."/>
            <person name="Feng Y."/>
            <person name="Turanov A.A."/>
            <person name="Zhu Y."/>
            <person name="Lenz T.L."/>
            <person name="Gerashchenko M.V."/>
            <person name="Fan D."/>
            <person name="Hee Yim S."/>
            <person name="Yao X."/>
            <person name="Jordan D."/>
            <person name="Xiong Y."/>
            <person name="Ma Y."/>
            <person name="Lyapunov A.N."/>
            <person name="Chen G."/>
            <person name="Kulakova O.I."/>
            <person name="Sun Y."/>
            <person name="Lee S.G."/>
            <person name="Bronson R.T."/>
            <person name="Moskalev A.A."/>
            <person name="Sunyaev S.R."/>
            <person name="Zhang G."/>
            <person name="Krogh A."/>
            <person name="Wang J."/>
            <person name="Gladyshev V.N."/>
        </authorList>
    </citation>
    <scope>NUCLEOTIDE SEQUENCE [LARGE SCALE GENOMIC DNA]</scope>
</reference>
<dbReference type="AlphaFoldDB" id="S7N4G3"/>
<dbReference type="PANTHER" id="PTHR14060">
    <property type="entry name" value="PROTEIN P13 MTCP-1"/>
    <property type="match status" value="1"/>
</dbReference>
<evidence type="ECO:0000256" key="1">
    <source>
        <dbReference type="ARBA" id="ARBA00006399"/>
    </source>
</evidence>
<dbReference type="GO" id="GO:0043539">
    <property type="term" value="F:protein serine/threonine kinase activator activity"/>
    <property type="evidence" value="ECO:0007669"/>
    <property type="project" value="InterPro"/>
</dbReference>
<evidence type="ECO:0000313" key="3">
    <source>
        <dbReference type="Proteomes" id="UP000052978"/>
    </source>
</evidence>
<dbReference type="InterPro" id="IPR004832">
    <property type="entry name" value="TCL1_MTCP1"/>
</dbReference>
<protein>
    <submittedName>
        <fullName evidence="2">T-cell leukemia/lymphoma protein 1A</fullName>
    </submittedName>
</protein>
<dbReference type="EMBL" id="KE163410">
    <property type="protein sequence ID" value="EPQ11919.1"/>
    <property type="molecule type" value="Genomic_DNA"/>
</dbReference>
<dbReference type="Gene3D" id="2.40.15.10">
    <property type="entry name" value="TCL1/MTCP1"/>
    <property type="match status" value="1"/>
</dbReference>
<dbReference type="InterPro" id="IPR036672">
    <property type="entry name" value="TCL1_MTCP1_sf"/>
</dbReference>
<dbReference type="KEGG" id="myb:102251732"/>
<accession>S7N4G3</accession>
<dbReference type="Pfam" id="PF01840">
    <property type="entry name" value="TCL1_MTCP1"/>
    <property type="match status" value="1"/>
</dbReference>
<gene>
    <name evidence="2" type="ORF">D623_10001327</name>
</gene>
<dbReference type="OrthoDB" id="9402543at2759"/>
<dbReference type="Proteomes" id="UP000052978">
    <property type="component" value="Unassembled WGS sequence"/>
</dbReference>